<gene>
    <name evidence="1" type="ORF">THSYN_25990</name>
</gene>
<dbReference type="KEGG" id="tsy:THSYN_25990"/>
<evidence type="ECO:0000313" key="1">
    <source>
        <dbReference type="EMBL" id="AUB84959.1"/>
    </source>
</evidence>
<keyword evidence="2" id="KW-1185">Reference proteome</keyword>
<organism evidence="1 2">
    <name type="scientific">Candidatus Thiodictyon syntrophicum</name>
    <dbReference type="NCBI Taxonomy" id="1166950"/>
    <lineage>
        <taxon>Bacteria</taxon>
        <taxon>Pseudomonadati</taxon>
        <taxon>Pseudomonadota</taxon>
        <taxon>Gammaproteobacteria</taxon>
        <taxon>Chromatiales</taxon>
        <taxon>Chromatiaceae</taxon>
        <taxon>Thiodictyon</taxon>
    </lineage>
</organism>
<dbReference type="InterPro" id="IPR029060">
    <property type="entry name" value="PIN-like_dom_sf"/>
</dbReference>
<accession>A0A2K8UHJ6</accession>
<dbReference type="Proteomes" id="UP000232638">
    <property type="component" value="Chromosome"/>
</dbReference>
<evidence type="ECO:0000313" key="2">
    <source>
        <dbReference type="Proteomes" id="UP000232638"/>
    </source>
</evidence>
<dbReference type="EMBL" id="CP020370">
    <property type="protein sequence ID" value="AUB84959.1"/>
    <property type="molecule type" value="Genomic_DNA"/>
</dbReference>
<dbReference type="GO" id="GO:0003677">
    <property type="term" value="F:DNA binding"/>
    <property type="evidence" value="ECO:0007669"/>
    <property type="project" value="UniProtKB-KW"/>
</dbReference>
<proteinExistence type="predicted"/>
<dbReference type="OrthoDB" id="5625074at2"/>
<reference evidence="1 2" key="1">
    <citation type="submission" date="2017-03" db="EMBL/GenBank/DDBJ databases">
        <title>Complete genome sequence of Candidatus 'Thiodictyon syntrophicum' sp. nov. strain Cad16T, a photolithoautotroph purple sulfur bacterium isolated from an alpine meromictic lake.</title>
        <authorList>
            <person name="Luedin S.M."/>
            <person name="Pothier J.F."/>
            <person name="Danza F."/>
            <person name="Storelli N."/>
            <person name="Wittwer M."/>
            <person name="Tonolla M."/>
        </authorList>
    </citation>
    <scope>NUCLEOTIDE SEQUENCE [LARGE SCALE GENOMIC DNA]</scope>
    <source>
        <strain evidence="1 2">Cad16T</strain>
    </source>
</reference>
<sequence length="162" mass="17660">MGNVVYVETSVISYLAARPSRDIIIAGHQQTTQDWWASERTNFSVYASPLVFREASAGDPAAAIARLQCLRDIPLLAITPEAEQLAETLIQRAALPPKAAADGLHIATAAFHRVDFLLTWNCAHIANAIKRPLIEQICRECGFAPPVLCTPDELIGGNRDVE</sequence>
<dbReference type="SUPFAM" id="SSF88723">
    <property type="entry name" value="PIN domain-like"/>
    <property type="match status" value="1"/>
</dbReference>
<dbReference type="CDD" id="cd18687">
    <property type="entry name" value="PIN_VapC-like"/>
    <property type="match status" value="1"/>
</dbReference>
<name>A0A2K8UHJ6_9GAMM</name>
<protein>
    <submittedName>
        <fullName evidence="1">DNA-binding protein</fullName>
    </submittedName>
</protein>
<keyword evidence="1" id="KW-0238">DNA-binding</keyword>
<dbReference type="AlphaFoldDB" id="A0A2K8UHJ6"/>